<dbReference type="EMBL" id="QGNZ01000002">
    <property type="protein sequence ID" value="PWS27580.1"/>
    <property type="molecule type" value="Genomic_DNA"/>
</dbReference>
<protein>
    <submittedName>
        <fullName evidence="2">Uncharacterized protein</fullName>
    </submittedName>
</protein>
<proteinExistence type="predicted"/>
<keyword evidence="3" id="KW-1185">Reference proteome</keyword>
<comment type="caution">
    <text evidence="2">The sequence shown here is derived from an EMBL/GenBank/DDBJ whole genome shotgun (WGS) entry which is preliminary data.</text>
</comment>
<dbReference type="AlphaFoldDB" id="A0A317EL49"/>
<name>A0A317EL49_9SPHI</name>
<dbReference type="OrthoDB" id="649648at2"/>
<accession>A0A317EL49</accession>
<gene>
    <name evidence="2" type="ORF">DHW03_08295</name>
</gene>
<evidence type="ECO:0000313" key="2">
    <source>
        <dbReference type="EMBL" id="PWS27580.1"/>
    </source>
</evidence>
<sequence length="217" mass="25686">MIKIISPSTCVELICLIVAIIFLAKDKSLFWKIAIVYMAITFSTETIASIISKVFHHYNVWLYNLYILVELCFVSFGLYKFLKEYTNPKPIILVGSGLMLLSYSYDLYSHGITELNTITINVSAIIFVIYSLYYFLLLLKDQNFIQLKYHPQFWWVVGVLFYYFGGTVINLFDEVLFDKVSTNNHLRWYIYVLLNVLLYSFWSYSFICRARQRRLHL</sequence>
<organism evidence="2 3">
    <name type="scientific">Pedobacter yonginense</name>
    <dbReference type="NCBI Taxonomy" id="651869"/>
    <lineage>
        <taxon>Bacteria</taxon>
        <taxon>Pseudomonadati</taxon>
        <taxon>Bacteroidota</taxon>
        <taxon>Sphingobacteriia</taxon>
        <taxon>Sphingobacteriales</taxon>
        <taxon>Sphingobacteriaceae</taxon>
        <taxon>Pedobacter</taxon>
    </lineage>
</organism>
<reference evidence="2 3" key="1">
    <citation type="submission" date="2018-05" db="EMBL/GenBank/DDBJ databases">
        <title>Pedobacter paludis sp. nov., isolated from wetland soil.</title>
        <authorList>
            <person name="Zhang Y."/>
            <person name="Wang G."/>
        </authorList>
    </citation>
    <scope>NUCLEOTIDE SEQUENCE [LARGE SCALE GENOMIC DNA]</scope>
    <source>
        <strain evidence="2 3">KCTC22721</strain>
    </source>
</reference>
<evidence type="ECO:0000313" key="3">
    <source>
        <dbReference type="Proteomes" id="UP000245379"/>
    </source>
</evidence>
<keyword evidence="1" id="KW-0812">Transmembrane</keyword>
<feature type="transmembrane region" description="Helical" evidence="1">
    <location>
        <begin position="6"/>
        <end position="24"/>
    </location>
</feature>
<feature type="transmembrane region" description="Helical" evidence="1">
    <location>
        <begin position="61"/>
        <end position="79"/>
    </location>
</feature>
<feature type="transmembrane region" description="Helical" evidence="1">
    <location>
        <begin position="188"/>
        <end position="207"/>
    </location>
</feature>
<evidence type="ECO:0000256" key="1">
    <source>
        <dbReference type="SAM" id="Phobius"/>
    </source>
</evidence>
<feature type="transmembrane region" description="Helical" evidence="1">
    <location>
        <begin position="91"/>
        <end position="108"/>
    </location>
</feature>
<keyword evidence="1" id="KW-1133">Transmembrane helix</keyword>
<feature type="transmembrane region" description="Helical" evidence="1">
    <location>
        <begin position="36"/>
        <end position="55"/>
    </location>
</feature>
<feature type="transmembrane region" description="Helical" evidence="1">
    <location>
        <begin position="120"/>
        <end position="139"/>
    </location>
</feature>
<feature type="transmembrane region" description="Helical" evidence="1">
    <location>
        <begin position="151"/>
        <end position="172"/>
    </location>
</feature>
<keyword evidence="1" id="KW-0472">Membrane</keyword>
<dbReference type="Proteomes" id="UP000245379">
    <property type="component" value="Unassembled WGS sequence"/>
</dbReference>